<dbReference type="GO" id="GO:0003677">
    <property type="term" value="F:DNA binding"/>
    <property type="evidence" value="ECO:0007669"/>
    <property type="project" value="InterPro"/>
</dbReference>
<keyword evidence="4" id="KW-0808">Transferase</keyword>
<dbReference type="PANTHER" id="PTHR20856">
    <property type="entry name" value="DNA-DIRECTED RNA POLYMERASE I SUBUNIT 2"/>
    <property type="match status" value="1"/>
</dbReference>
<dbReference type="FunFam" id="3.90.1800.10:FF:000002">
    <property type="entry name" value="DNA-directed RNA polymerase subunit beta"/>
    <property type="match status" value="1"/>
</dbReference>
<keyword evidence="8" id="KW-0804">Transcription</keyword>
<dbReference type="CDD" id="cd00653">
    <property type="entry name" value="RNA_pol_B_RPB2"/>
    <property type="match status" value="1"/>
</dbReference>
<dbReference type="Gene3D" id="3.90.1070.20">
    <property type="match status" value="1"/>
</dbReference>
<dbReference type="InterPro" id="IPR007641">
    <property type="entry name" value="RNA_pol_Rpb2_7"/>
</dbReference>
<keyword evidence="3 15" id="KW-0240">DNA-directed RNA polymerase</keyword>
<comment type="similarity">
    <text evidence="1">Belongs to the RNA polymerase beta chain family.</text>
</comment>
<keyword evidence="16" id="KW-1185">Reference proteome</keyword>
<evidence type="ECO:0000256" key="7">
    <source>
        <dbReference type="ARBA" id="ARBA00022833"/>
    </source>
</evidence>
<evidence type="ECO:0000259" key="13">
    <source>
        <dbReference type="Pfam" id="PF04563"/>
    </source>
</evidence>
<dbReference type="EC" id="2.7.7.6" evidence="2"/>
<dbReference type="AlphaFoldDB" id="A0A830BW53"/>
<evidence type="ECO:0000313" key="15">
    <source>
        <dbReference type="EMBL" id="GFP87735.1"/>
    </source>
</evidence>
<dbReference type="GO" id="GO:0032549">
    <property type="term" value="F:ribonucleoside binding"/>
    <property type="evidence" value="ECO:0007669"/>
    <property type="project" value="InterPro"/>
</dbReference>
<keyword evidence="5" id="KW-0548">Nucleotidyltransferase</keyword>
<comment type="caution">
    <text evidence="15">The sequence shown here is derived from an EMBL/GenBank/DDBJ whole genome shotgun (WGS) entry which is preliminary data.</text>
</comment>
<dbReference type="PROSITE" id="PS01166">
    <property type="entry name" value="RNA_POL_BETA"/>
    <property type="match status" value="1"/>
</dbReference>
<dbReference type="InterPro" id="IPR037033">
    <property type="entry name" value="DNA-dir_RNAP_su2_hyb_sf"/>
</dbReference>
<dbReference type="Pfam" id="PF04561">
    <property type="entry name" value="RNA_pol_Rpb2_2"/>
    <property type="match status" value="1"/>
</dbReference>
<evidence type="ECO:0000256" key="1">
    <source>
        <dbReference type="ARBA" id="ARBA00006835"/>
    </source>
</evidence>
<dbReference type="InterPro" id="IPR014724">
    <property type="entry name" value="RNA_pol_RPB2_OB-fold"/>
</dbReference>
<dbReference type="Pfam" id="PF00562">
    <property type="entry name" value="RNA_pol_Rpb2_6"/>
    <property type="match status" value="1"/>
</dbReference>
<feature type="domain" description="DNA-directed RNA polymerase subunit 2 hybrid-binding" evidence="10">
    <location>
        <begin position="570"/>
        <end position="925"/>
    </location>
</feature>
<dbReference type="Gene3D" id="2.40.50.150">
    <property type="match status" value="1"/>
</dbReference>
<dbReference type="Pfam" id="PF04560">
    <property type="entry name" value="RNA_pol_Rpb2_7"/>
    <property type="match status" value="1"/>
</dbReference>
<dbReference type="Proteomes" id="UP000653305">
    <property type="component" value="Unassembled WGS sequence"/>
</dbReference>
<comment type="catalytic activity">
    <reaction evidence="9">
        <text>RNA(n) + a ribonucleoside 5'-triphosphate = RNA(n+1) + diphosphate</text>
        <dbReference type="Rhea" id="RHEA:21248"/>
        <dbReference type="Rhea" id="RHEA-COMP:14527"/>
        <dbReference type="Rhea" id="RHEA-COMP:17342"/>
        <dbReference type="ChEBI" id="CHEBI:33019"/>
        <dbReference type="ChEBI" id="CHEBI:61557"/>
        <dbReference type="ChEBI" id="CHEBI:140395"/>
        <dbReference type="EC" id="2.7.7.6"/>
    </reaction>
</comment>
<dbReference type="InterPro" id="IPR007646">
    <property type="entry name" value="RNA_pol_Rpb2_4"/>
</dbReference>
<organism evidence="15 16">
    <name type="scientific">Phtheirospermum japonicum</name>
    <dbReference type="NCBI Taxonomy" id="374723"/>
    <lineage>
        <taxon>Eukaryota</taxon>
        <taxon>Viridiplantae</taxon>
        <taxon>Streptophyta</taxon>
        <taxon>Embryophyta</taxon>
        <taxon>Tracheophyta</taxon>
        <taxon>Spermatophyta</taxon>
        <taxon>Magnoliopsida</taxon>
        <taxon>eudicotyledons</taxon>
        <taxon>Gunneridae</taxon>
        <taxon>Pentapetalae</taxon>
        <taxon>asterids</taxon>
        <taxon>lamiids</taxon>
        <taxon>Lamiales</taxon>
        <taxon>Orobanchaceae</taxon>
        <taxon>Orobanchaceae incertae sedis</taxon>
        <taxon>Phtheirospermum</taxon>
    </lineage>
</organism>
<dbReference type="GO" id="GO:0006351">
    <property type="term" value="P:DNA-templated transcription"/>
    <property type="evidence" value="ECO:0007669"/>
    <property type="project" value="InterPro"/>
</dbReference>
<proteinExistence type="inferred from homology"/>
<dbReference type="GO" id="GO:0046872">
    <property type="term" value="F:metal ion binding"/>
    <property type="evidence" value="ECO:0007669"/>
    <property type="project" value="UniProtKB-KW"/>
</dbReference>
<dbReference type="Gene3D" id="3.90.1800.10">
    <property type="entry name" value="RNA polymerase alpha subunit dimerisation domain"/>
    <property type="match status" value="1"/>
</dbReference>
<dbReference type="InterPro" id="IPR007644">
    <property type="entry name" value="RNA_pol_bsu_protrusion"/>
</dbReference>
<evidence type="ECO:0000259" key="11">
    <source>
        <dbReference type="Pfam" id="PF04560"/>
    </source>
</evidence>
<evidence type="ECO:0000259" key="14">
    <source>
        <dbReference type="Pfam" id="PF04566"/>
    </source>
</evidence>
<evidence type="ECO:0000256" key="6">
    <source>
        <dbReference type="ARBA" id="ARBA00022723"/>
    </source>
</evidence>
<evidence type="ECO:0000256" key="5">
    <source>
        <dbReference type="ARBA" id="ARBA00022695"/>
    </source>
</evidence>
<evidence type="ECO:0000256" key="8">
    <source>
        <dbReference type="ARBA" id="ARBA00023163"/>
    </source>
</evidence>
<dbReference type="InterPro" id="IPR037034">
    <property type="entry name" value="RNA_pol_Rpb2_2_sf"/>
</dbReference>
<dbReference type="GO" id="GO:0003899">
    <property type="term" value="F:DNA-directed RNA polymerase activity"/>
    <property type="evidence" value="ECO:0007669"/>
    <property type="project" value="UniProtKB-EC"/>
</dbReference>
<evidence type="ECO:0000256" key="2">
    <source>
        <dbReference type="ARBA" id="ARBA00012418"/>
    </source>
</evidence>
<feature type="domain" description="RNA polymerase Rpb2" evidence="11">
    <location>
        <begin position="927"/>
        <end position="1017"/>
    </location>
</feature>
<dbReference type="OrthoDB" id="10248617at2759"/>
<evidence type="ECO:0000259" key="10">
    <source>
        <dbReference type="Pfam" id="PF00562"/>
    </source>
</evidence>
<evidence type="ECO:0000256" key="9">
    <source>
        <dbReference type="ARBA" id="ARBA00048552"/>
    </source>
</evidence>
<accession>A0A830BW53</accession>
<dbReference type="Pfam" id="PF04563">
    <property type="entry name" value="RNA_pol_Rpb2_1"/>
    <property type="match status" value="1"/>
</dbReference>
<dbReference type="Gene3D" id="3.90.1100.10">
    <property type="match status" value="1"/>
</dbReference>
<dbReference type="Gene3D" id="2.40.270.10">
    <property type="entry name" value="DNA-directed RNA polymerase, subunit 2, domain 6"/>
    <property type="match status" value="1"/>
</dbReference>
<reference evidence="15" key="1">
    <citation type="submission" date="2020-07" db="EMBL/GenBank/DDBJ databases">
        <title>Ethylene signaling mediates host invasion by parasitic plants.</title>
        <authorList>
            <person name="Yoshida S."/>
        </authorList>
    </citation>
    <scope>NUCLEOTIDE SEQUENCE</scope>
    <source>
        <strain evidence="15">Okayama</strain>
    </source>
</reference>
<gene>
    <name evidence="15" type="ORF">PHJA_000917200</name>
</gene>
<evidence type="ECO:0000259" key="12">
    <source>
        <dbReference type="Pfam" id="PF04561"/>
    </source>
</evidence>
<feature type="domain" description="RNA polymerase Rpb2" evidence="12">
    <location>
        <begin position="188"/>
        <end position="346"/>
    </location>
</feature>
<sequence length="1025" mass="115532">MSEEVSNTEITSEDVWEVIRAFFEEETIVHQQLRSFEEFINDKMQNIIAGGNIRMQFRDSNCSINFDKAYLETPCLTESDGETHIIYPREARLRNESYSAALYVDVSKTVVRKGDDGGEIIETKSYNKVFIGKVPIMLRSSFCNLYQKPENKLAEEHGECQYDKGGYFIINGTEKVLIAQERKITNYVCVFKPRQPNKHTYVAEGGGCIHATLPGIRSAIPIVIVLKALGLESDEHIVLRMCFGLTDPDMVKMLRPSLEEVGEIQSRKAALNYIGKRRNPGETEEKRIEYATDLLQRKVLPHMGIDETCESKKAYYLGWVTHRLILCALGRRAEDDQNHYCNRRLDLAGPLLGGLFGTLFRKFTRNIRSYVEKSAEKGKDLNLNRAIDPKIITNGFNYSLSTGNWGNTRDGVSQACGFMKNFALMTRVSVDSSADPIINILFENDLHEIWDFPAGDISHPTKIFINGRFIGFHYEPGKLVDTLRCIKRSDYCYIDLAIIWDIQILEVRLYTDYGRCRRPLFVVQNGSLIIKRKDIQDLEGRITSWKDLIAKGLVEYVDAEEEQFTLIAMTINSPRNTYAAAMCKQAIGVYATSSQRMDPLAYLLSYPQKPLISTRPIRNMHIREVSNGINAVVAIITYSGYNQEDSIIMNKPAIDRGLFRSFTFRTYSDVERRKRGLVNETFGRPDKTAEDVEVTCYRKLERDGLPAVATRITENDFVIGKKVQNEGESDDRDKVTGTRTKLREGETGTVDQVLLTTNADGLTSVKVRVREQHIPEIGDKFCSLHSQKGTVGMIYNAEDMPWTAQGIIPDLMINPHAIPSRMTLGQFFESTMGKTATYNEGLKDATPFTNVSVGSIQSALFKCGYSGSGEEVMYSGHTGKKLTSSIFIGPTYYQKLKHMVRDKIWSRSRGPVENLTRQPTAGRSRGGGLRIGEMERDCLISHGAASTLKERLFYTSDPFTIHVCKRCGLISVFNVQKKTLLCTGCKENIGIVQVDLPYACKLLIQELMAMGIASRLQTGASASTL</sequence>
<dbReference type="GO" id="GO:0000428">
    <property type="term" value="C:DNA-directed RNA polymerase complex"/>
    <property type="evidence" value="ECO:0007669"/>
    <property type="project" value="UniProtKB-KW"/>
</dbReference>
<dbReference type="InterPro" id="IPR007121">
    <property type="entry name" value="RNA_pol_bsu_CS"/>
</dbReference>
<name>A0A830BW53_9LAMI</name>
<evidence type="ECO:0000256" key="3">
    <source>
        <dbReference type="ARBA" id="ARBA00022478"/>
    </source>
</evidence>
<feature type="domain" description="RNA polymerase Rpb2" evidence="14">
    <location>
        <begin position="463"/>
        <end position="524"/>
    </location>
</feature>
<feature type="domain" description="RNA polymerase beta subunit protrusion" evidence="13">
    <location>
        <begin position="28"/>
        <end position="393"/>
    </location>
</feature>
<dbReference type="InterPro" id="IPR007120">
    <property type="entry name" value="DNA-dir_RNAP_su2_dom"/>
</dbReference>
<dbReference type="Gene3D" id="3.90.1110.10">
    <property type="entry name" value="RNA polymerase Rpb2, domain 2"/>
    <property type="match status" value="1"/>
</dbReference>
<dbReference type="InterPro" id="IPR015712">
    <property type="entry name" value="DNA-dir_RNA_pol_su2"/>
</dbReference>
<dbReference type="SUPFAM" id="SSF64484">
    <property type="entry name" value="beta and beta-prime subunits of DNA dependent RNA-polymerase"/>
    <property type="match status" value="1"/>
</dbReference>
<keyword evidence="6" id="KW-0479">Metal-binding</keyword>
<evidence type="ECO:0000313" key="16">
    <source>
        <dbReference type="Proteomes" id="UP000653305"/>
    </source>
</evidence>
<dbReference type="InterPro" id="IPR007642">
    <property type="entry name" value="RNA_pol_Rpb2_2"/>
</dbReference>
<protein>
    <recommendedName>
        <fullName evidence="2">DNA-directed RNA polymerase</fullName>
        <ecNumber evidence="2">2.7.7.6</ecNumber>
    </recommendedName>
</protein>
<evidence type="ECO:0000256" key="4">
    <source>
        <dbReference type="ARBA" id="ARBA00022679"/>
    </source>
</evidence>
<keyword evidence="7" id="KW-0862">Zinc</keyword>
<dbReference type="EMBL" id="BMAC01000153">
    <property type="protein sequence ID" value="GFP87735.1"/>
    <property type="molecule type" value="Genomic_DNA"/>
</dbReference>
<dbReference type="Pfam" id="PF04566">
    <property type="entry name" value="RNA_pol_Rpb2_4"/>
    <property type="match status" value="1"/>
</dbReference>